<feature type="compositionally biased region" description="Polar residues" evidence="2">
    <location>
        <begin position="180"/>
        <end position="194"/>
    </location>
</feature>
<sequence length="384" mass="42490">MAYRRRQGVSRTSTFKEEIRPNANADAHPLPSLSSSLSFTPSSSSSSSSPSLAAQAIKASAARRDPSLHFAFPASQHDHHRSKSCDNNYVVADVSKSGVWGVLAQKAKQILEDDESSPHPHPHPHHSAIASEKLKTHSFNTFAPPLETMESKASGPRSPIKLKGMSPSNSKPHQAPGTWNPWQQPAQTGDPQTFHTQLKASRDVAMATAAKAKLLLRELKTVKADLAFSKARCAQLEEENKILRDREGSEKGENVNRADDDLIRLQLETLLAEKGRLASENEVYARENRFLREIVEYHQLSMQDVVYLDEGMEEVAQLYPIDTGVSRVQLPKSPRSPLNPGSQTKSIFSVPPQQHQEEEEEEYGGEEAEDKKIASDLDEHAVAK</sequence>
<reference evidence="4" key="1">
    <citation type="journal article" date="2014" name="Nat. Genet.">
        <title>A reference genome for common bean and genome-wide analysis of dual domestications.</title>
        <authorList>
            <person name="Schmutz J."/>
            <person name="McClean P.E."/>
            <person name="Mamidi S."/>
            <person name="Wu G.A."/>
            <person name="Cannon S.B."/>
            <person name="Grimwood J."/>
            <person name="Jenkins J."/>
            <person name="Shu S."/>
            <person name="Song Q."/>
            <person name="Chavarro C."/>
            <person name="Torres-Torres M."/>
            <person name="Geffroy V."/>
            <person name="Moghaddam S.M."/>
            <person name="Gao D."/>
            <person name="Abernathy B."/>
            <person name="Barry K."/>
            <person name="Blair M."/>
            <person name="Brick M.A."/>
            <person name="Chovatia M."/>
            <person name="Gepts P."/>
            <person name="Goodstein D.M."/>
            <person name="Gonzales M."/>
            <person name="Hellsten U."/>
            <person name="Hyten D.L."/>
            <person name="Jia G."/>
            <person name="Kelly J.D."/>
            <person name="Kudrna D."/>
            <person name="Lee R."/>
            <person name="Richard M.M."/>
            <person name="Miklas P.N."/>
            <person name="Osorno J.M."/>
            <person name="Rodrigues J."/>
            <person name="Thareau V."/>
            <person name="Urrea C.A."/>
            <person name="Wang M."/>
            <person name="Yu Y."/>
            <person name="Zhang M."/>
            <person name="Wing R.A."/>
            <person name="Cregan P.B."/>
            <person name="Rokhsar D.S."/>
            <person name="Jackson S.A."/>
        </authorList>
    </citation>
    <scope>NUCLEOTIDE SEQUENCE [LARGE SCALE GENOMIC DNA]</scope>
    <source>
        <strain evidence="4">cv. G19833</strain>
    </source>
</reference>
<gene>
    <name evidence="3" type="ORF">PHAVU_010G059700g</name>
</gene>
<dbReference type="EMBL" id="CM002297">
    <property type="protein sequence ID" value="ESW06587.1"/>
    <property type="molecule type" value="Genomic_DNA"/>
</dbReference>
<feature type="region of interest" description="Disordered" evidence="2">
    <location>
        <begin position="327"/>
        <end position="384"/>
    </location>
</feature>
<proteinExistence type="predicted"/>
<dbReference type="PhylomeDB" id="V7ALW2"/>
<dbReference type="OMA" id="YSENEAH"/>
<dbReference type="PANTHER" id="PTHR31016:SF23">
    <property type="match status" value="1"/>
</dbReference>
<evidence type="ECO:0000256" key="1">
    <source>
        <dbReference type="SAM" id="Coils"/>
    </source>
</evidence>
<dbReference type="Proteomes" id="UP000000226">
    <property type="component" value="Chromosome 10"/>
</dbReference>
<organism evidence="3 4">
    <name type="scientific">Phaseolus vulgaris</name>
    <name type="common">Kidney bean</name>
    <name type="synonym">French bean</name>
    <dbReference type="NCBI Taxonomy" id="3885"/>
    <lineage>
        <taxon>Eukaryota</taxon>
        <taxon>Viridiplantae</taxon>
        <taxon>Streptophyta</taxon>
        <taxon>Embryophyta</taxon>
        <taxon>Tracheophyta</taxon>
        <taxon>Spermatophyta</taxon>
        <taxon>Magnoliopsida</taxon>
        <taxon>eudicotyledons</taxon>
        <taxon>Gunneridae</taxon>
        <taxon>Pentapetalae</taxon>
        <taxon>rosids</taxon>
        <taxon>fabids</taxon>
        <taxon>Fabales</taxon>
        <taxon>Fabaceae</taxon>
        <taxon>Papilionoideae</taxon>
        <taxon>50 kb inversion clade</taxon>
        <taxon>NPAAA clade</taxon>
        <taxon>indigoferoid/millettioid clade</taxon>
        <taxon>Phaseoleae</taxon>
        <taxon>Phaseolus</taxon>
    </lineage>
</organism>
<dbReference type="OrthoDB" id="1924603at2759"/>
<evidence type="ECO:0000313" key="4">
    <source>
        <dbReference type="Proteomes" id="UP000000226"/>
    </source>
</evidence>
<dbReference type="AlphaFoldDB" id="V7ALW2"/>
<name>V7ALW2_PHAVU</name>
<dbReference type="eggNOG" id="ENOG502QPQ1">
    <property type="taxonomic scope" value="Eukaryota"/>
</dbReference>
<dbReference type="STRING" id="3885.V7ALW2"/>
<dbReference type="PANTHER" id="PTHR31016">
    <property type="entry name" value="OS04G0228100 PROTEIN"/>
    <property type="match status" value="1"/>
</dbReference>
<feature type="coiled-coil region" evidence="1">
    <location>
        <begin position="219"/>
        <end position="246"/>
    </location>
</feature>
<feature type="region of interest" description="Disordered" evidence="2">
    <location>
        <begin position="111"/>
        <end position="133"/>
    </location>
</feature>
<feature type="region of interest" description="Disordered" evidence="2">
    <location>
        <begin position="146"/>
        <end position="194"/>
    </location>
</feature>
<feature type="region of interest" description="Disordered" evidence="2">
    <location>
        <begin position="1"/>
        <end position="60"/>
    </location>
</feature>
<evidence type="ECO:0000313" key="3">
    <source>
        <dbReference type="EMBL" id="ESW06587.1"/>
    </source>
</evidence>
<keyword evidence="4" id="KW-1185">Reference proteome</keyword>
<feature type="compositionally biased region" description="Low complexity" evidence="2">
    <location>
        <begin position="29"/>
        <end position="60"/>
    </location>
</feature>
<accession>V7ALW2</accession>
<keyword evidence="1" id="KW-0175">Coiled coil</keyword>
<protein>
    <submittedName>
        <fullName evidence="3">Uncharacterized protein</fullName>
    </submittedName>
</protein>
<feature type="compositionally biased region" description="Basic and acidic residues" evidence="2">
    <location>
        <begin position="369"/>
        <end position="384"/>
    </location>
</feature>
<feature type="compositionally biased region" description="Polar residues" evidence="2">
    <location>
        <begin position="339"/>
        <end position="354"/>
    </location>
</feature>
<feature type="compositionally biased region" description="Acidic residues" evidence="2">
    <location>
        <begin position="357"/>
        <end position="368"/>
    </location>
</feature>
<dbReference type="Gramene" id="ESW06587">
    <property type="protein sequence ID" value="ESW06587"/>
    <property type="gene ID" value="PHAVU_010G059700g"/>
</dbReference>
<dbReference type="SMR" id="V7ALW2"/>
<evidence type="ECO:0000256" key="2">
    <source>
        <dbReference type="SAM" id="MobiDB-lite"/>
    </source>
</evidence>